<dbReference type="EMBL" id="JAWDJW010011714">
    <property type="protein sequence ID" value="KAK3044603.1"/>
    <property type="molecule type" value="Genomic_DNA"/>
</dbReference>
<evidence type="ECO:0000313" key="1">
    <source>
        <dbReference type="EMBL" id="KAK3044603.1"/>
    </source>
</evidence>
<feature type="non-terminal residue" evidence="1">
    <location>
        <position position="308"/>
    </location>
</feature>
<evidence type="ECO:0000313" key="2">
    <source>
        <dbReference type="Proteomes" id="UP001186974"/>
    </source>
</evidence>
<organism evidence="1 2">
    <name type="scientific">Coniosporium uncinatum</name>
    <dbReference type="NCBI Taxonomy" id="93489"/>
    <lineage>
        <taxon>Eukaryota</taxon>
        <taxon>Fungi</taxon>
        <taxon>Dikarya</taxon>
        <taxon>Ascomycota</taxon>
        <taxon>Pezizomycotina</taxon>
        <taxon>Dothideomycetes</taxon>
        <taxon>Dothideomycetes incertae sedis</taxon>
        <taxon>Coniosporium</taxon>
    </lineage>
</organism>
<proteinExistence type="predicted"/>
<reference evidence="1" key="1">
    <citation type="submission" date="2024-09" db="EMBL/GenBank/DDBJ databases">
        <title>Black Yeasts Isolated from many extreme environments.</title>
        <authorList>
            <person name="Coleine C."/>
            <person name="Stajich J.E."/>
            <person name="Selbmann L."/>
        </authorList>
    </citation>
    <scope>NUCLEOTIDE SEQUENCE</scope>
    <source>
        <strain evidence="1">CCFEE 5737</strain>
    </source>
</reference>
<accession>A0ACC3CTU4</accession>
<sequence>MTSVMSPPDSGIFKPNSDPMNTLQDPRSPTPPTTLSRQPSGSDHTEHPDLSKEVATLSTKLINAINHQTSLDDSLQATRHELEAARAQIARLEAARKEHEALISQGLLLKKEVVDRTEAQLKGELAEERSQRAKAETQKKRMEGEVESLTAALFEEANEMVATARRDTEASEKRTEQLQKRLNDTEALLTSHQEQLQELKAVMQDMGSDRGDAESYTASAPSTPAIPSKRMSHGLEPSMLTPIAPGQSNIEPDQPLKFSYLFHTVLRTDQAHYEDFKALLGTTKTAPNSRATSGNFTALASKGLGSSG</sequence>
<dbReference type="Proteomes" id="UP001186974">
    <property type="component" value="Unassembled WGS sequence"/>
</dbReference>
<comment type="caution">
    <text evidence="1">The sequence shown here is derived from an EMBL/GenBank/DDBJ whole genome shotgun (WGS) entry which is preliminary data.</text>
</comment>
<protein>
    <submittedName>
        <fullName evidence="1">Uncharacterized protein</fullName>
    </submittedName>
</protein>
<gene>
    <name evidence="1" type="ORF">LTS18_000830</name>
</gene>
<keyword evidence="2" id="KW-1185">Reference proteome</keyword>
<name>A0ACC3CTU4_9PEZI</name>